<name>A0ACB9EWU5_CICIN</name>
<sequence>MCCNSEHPGLAPEILKVLQSLVLLLVLSKSISYPNPVKISMTMLNGNLDDHLFPSMSRKPRLTWPQRKSIILDVAKGLAYLHYGVKPAIYHRDIKVTNILLDENMRA</sequence>
<reference evidence="1 2" key="2">
    <citation type="journal article" date="2022" name="Mol. Ecol. Resour.">
        <title>The genomes of chicory, endive, great burdock and yacon provide insights into Asteraceae paleo-polyploidization history and plant inulin production.</title>
        <authorList>
            <person name="Fan W."/>
            <person name="Wang S."/>
            <person name="Wang H."/>
            <person name="Wang A."/>
            <person name="Jiang F."/>
            <person name="Liu H."/>
            <person name="Zhao H."/>
            <person name="Xu D."/>
            <person name="Zhang Y."/>
        </authorList>
    </citation>
    <scope>NUCLEOTIDE SEQUENCE [LARGE SCALE GENOMIC DNA]</scope>
    <source>
        <strain evidence="2">cv. Punajuju</strain>
        <tissue evidence="1">Leaves</tissue>
    </source>
</reference>
<proteinExistence type="predicted"/>
<keyword evidence="2" id="KW-1185">Reference proteome</keyword>
<gene>
    <name evidence="1" type="ORF">L2E82_13434</name>
</gene>
<accession>A0ACB9EWU5</accession>
<evidence type="ECO:0000313" key="2">
    <source>
        <dbReference type="Proteomes" id="UP001055811"/>
    </source>
</evidence>
<comment type="caution">
    <text evidence="1">The sequence shown here is derived from an EMBL/GenBank/DDBJ whole genome shotgun (WGS) entry which is preliminary data.</text>
</comment>
<protein>
    <submittedName>
        <fullName evidence="1">Uncharacterized protein</fullName>
    </submittedName>
</protein>
<organism evidence="1 2">
    <name type="scientific">Cichorium intybus</name>
    <name type="common">Chicory</name>
    <dbReference type="NCBI Taxonomy" id="13427"/>
    <lineage>
        <taxon>Eukaryota</taxon>
        <taxon>Viridiplantae</taxon>
        <taxon>Streptophyta</taxon>
        <taxon>Embryophyta</taxon>
        <taxon>Tracheophyta</taxon>
        <taxon>Spermatophyta</taxon>
        <taxon>Magnoliopsida</taxon>
        <taxon>eudicotyledons</taxon>
        <taxon>Gunneridae</taxon>
        <taxon>Pentapetalae</taxon>
        <taxon>asterids</taxon>
        <taxon>campanulids</taxon>
        <taxon>Asterales</taxon>
        <taxon>Asteraceae</taxon>
        <taxon>Cichorioideae</taxon>
        <taxon>Cichorieae</taxon>
        <taxon>Cichoriinae</taxon>
        <taxon>Cichorium</taxon>
    </lineage>
</organism>
<dbReference type="Proteomes" id="UP001055811">
    <property type="component" value="Linkage Group LG03"/>
</dbReference>
<dbReference type="EMBL" id="CM042011">
    <property type="protein sequence ID" value="KAI3763523.1"/>
    <property type="molecule type" value="Genomic_DNA"/>
</dbReference>
<evidence type="ECO:0000313" key="1">
    <source>
        <dbReference type="EMBL" id="KAI3763523.1"/>
    </source>
</evidence>
<reference evidence="2" key="1">
    <citation type="journal article" date="2022" name="Mol. Ecol. Resour.">
        <title>The genomes of chicory, endive, great burdock and yacon provide insights into Asteraceae palaeo-polyploidization history and plant inulin production.</title>
        <authorList>
            <person name="Fan W."/>
            <person name="Wang S."/>
            <person name="Wang H."/>
            <person name="Wang A."/>
            <person name="Jiang F."/>
            <person name="Liu H."/>
            <person name="Zhao H."/>
            <person name="Xu D."/>
            <person name="Zhang Y."/>
        </authorList>
    </citation>
    <scope>NUCLEOTIDE SEQUENCE [LARGE SCALE GENOMIC DNA]</scope>
    <source>
        <strain evidence="2">cv. Punajuju</strain>
    </source>
</reference>